<organism evidence="8 9">
    <name type="scientific">Microbacterium paludicola</name>
    <dbReference type="NCBI Taxonomy" id="300019"/>
    <lineage>
        <taxon>Bacteria</taxon>
        <taxon>Bacillati</taxon>
        <taxon>Actinomycetota</taxon>
        <taxon>Actinomycetes</taxon>
        <taxon>Micrococcales</taxon>
        <taxon>Microbacteriaceae</taxon>
        <taxon>Microbacterium</taxon>
    </lineage>
</organism>
<keyword evidence="4 6" id="KW-1133">Transmembrane helix</keyword>
<feature type="transmembrane region" description="Helical" evidence="6">
    <location>
        <begin position="267"/>
        <end position="289"/>
    </location>
</feature>
<gene>
    <name evidence="8" type="ORF">QE367_001138</name>
</gene>
<evidence type="ECO:0000256" key="5">
    <source>
        <dbReference type="ARBA" id="ARBA00023136"/>
    </source>
</evidence>
<dbReference type="EMBL" id="JAVIZA010000001">
    <property type="protein sequence ID" value="MDR6166934.1"/>
    <property type="molecule type" value="Genomic_DNA"/>
</dbReference>
<feature type="transmembrane region" description="Helical" evidence="6">
    <location>
        <begin position="155"/>
        <end position="173"/>
    </location>
</feature>
<comment type="subcellular location">
    <subcellularLocation>
        <location evidence="1">Cell membrane</location>
        <topology evidence="1">Multi-pass membrane protein</topology>
    </subcellularLocation>
</comment>
<protein>
    <submittedName>
        <fullName evidence="8">Tight adherence protein B</fullName>
    </submittedName>
</protein>
<dbReference type="InterPro" id="IPR018076">
    <property type="entry name" value="T2SS_GspF_dom"/>
</dbReference>
<evidence type="ECO:0000256" key="4">
    <source>
        <dbReference type="ARBA" id="ARBA00022989"/>
    </source>
</evidence>
<dbReference type="Pfam" id="PF00482">
    <property type="entry name" value="T2SSF"/>
    <property type="match status" value="1"/>
</dbReference>
<evidence type="ECO:0000259" key="7">
    <source>
        <dbReference type="Pfam" id="PF00482"/>
    </source>
</evidence>
<dbReference type="InterPro" id="IPR042094">
    <property type="entry name" value="T2SS_GspF_sf"/>
</dbReference>
<evidence type="ECO:0000313" key="9">
    <source>
        <dbReference type="Proteomes" id="UP001260188"/>
    </source>
</evidence>
<evidence type="ECO:0000256" key="3">
    <source>
        <dbReference type="ARBA" id="ARBA00022692"/>
    </source>
</evidence>
<keyword evidence="2" id="KW-1003">Cell membrane</keyword>
<sequence length="299" mass="31266">MRFPWHSRRPPVETDAAAAEAAPVLHRLAVLLEAGTAPDAAWEHLAASGDSASRRVHERRRAGEPLTDAIAAEPGAWREVAAAWHVATTVGAPLARTLRGMAEALRDAQQARDDIRVALAEPTATARLVGWLPLVAVALALLLGFDVLATLRHPVGAACLVVGALLMVGAQVWTRRLVARARSVDGVPGMSAELLAIALSSGVSIGRAEEVLASVDVAAAAADREVLDLSTSAGVPAVDLLRATAKLERHRARIEGRMRAAQLTSRLLLPLGVCTLPAFLLIGVAPMLLSAMTSASVTL</sequence>
<keyword evidence="3 6" id="KW-0812">Transmembrane</keyword>
<dbReference type="PANTHER" id="PTHR35007">
    <property type="entry name" value="INTEGRAL MEMBRANE PROTEIN-RELATED"/>
    <property type="match status" value="1"/>
</dbReference>
<evidence type="ECO:0000256" key="2">
    <source>
        <dbReference type="ARBA" id="ARBA00022475"/>
    </source>
</evidence>
<evidence type="ECO:0000256" key="6">
    <source>
        <dbReference type="SAM" id="Phobius"/>
    </source>
</evidence>
<dbReference type="Proteomes" id="UP001260188">
    <property type="component" value="Unassembled WGS sequence"/>
</dbReference>
<dbReference type="RefSeq" id="WP_309665347.1">
    <property type="nucleotide sequence ID" value="NZ_JAVIZA010000001.1"/>
</dbReference>
<evidence type="ECO:0000313" key="8">
    <source>
        <dbReference type="EMBL" id="MDR6166934.1"/>
    </source>
</evidence>
<keyword evidence="5 6" id="KW-0472">Membrane</keyword>
<dbReference type="Gene3D" id="1.20.81.30">
    <property type="entry name" value="Type II secretion system (T2SS), domain F"/>
    <property type="match status" value="1"/>
</dbReference>
<accession>A0ABU1HZ63</accession>
<feature type="domain" description="Type II secretion system protein GspF" evidence="7">
    <location>
        <begin position="25"/>
        <end position="139"/>
    </location>
</feature>
<comment type="caution">
    <text evidence="8">The sequence shown here is derived from an EMBL/GenBank/DDBJ whole genome shotgun (WGS) entry which is preliminary data.</text>
</comment>
<reference evidence="8 9" key="1">
    <citation type="submission" date="2023-08" db="EMBL/GenBank/DDBJ databases">
        <title>Functional and genomic diversity of the sorghum phyllosphere microbiome.</title>
        <authorList>
            <person name="Shade A."/>
        </authorList>
    </citation>
    <scope>NUCLEOTIDE SEQUENCE [LARGE SCALE GENOMIC DNA]</scope>
    <source>
        <strain evidence="8 9">SORGH_AS_0919</strain>
    </source>
</reference>
<dbReference type="PANTHER" id="PTHR35007:SF4">
    <property type="entry name" value="CONSERVED TRANSMEMBRANE PROTEIN-RELATED"/>
    <property type="match status" value="1"/>
</dbReference>
<keyword evidence="9" id="KW-1185">Reference proteome</keyword>
<evidence type="ECO:0000256" key="1">
    <source>
        <dbReference type="ARBA" id="ARBA00004651"/>
    </source>
</evidence>
<name>A0ABU1HZ63_9MICO</name>
<proteinExistence type="predicted"/>
<feature type="transmembrane region" description="Helical" evidence="6">
    <location>
        <begin position="128"/>
        <end position="149"/>
    </location>
</feature>